<gene>
    <name evidence="3" type="ORF">ABID46_000230</name>
</gene>
<dbReference type="Pfam" id="PF13568">
    <property type="entry name" value="OMP_b-brl_2"/>
    <property type="match status" value="1"/>
</dbReference>
<proteinExistence type="predicted"/>
<organism evidence="3 4">
    <name type="scientific">Moheibacter stercoris</name>
    <dbReference type="NCBI Taxonomy" id="1628251"/>
    <lineage>
        <taxon>Bacteria</taxon>
        <taxon>Pseudomonadati</taxon>
        <taxon>Bacteroidota</taxon>
        <taxon>Flavobacteriia</taxon>
        <taxon>Flavobacteriales</taxon>
        <taxon>Weeksellaceae</taxon>
        <taxon>Moheibacter</taxon>
    </lineage>
</organism>
<feature type="chain" id="PRO_5045493287" description="Outer membrane protein beta-barrel domain-containing protein" evidence="1">
    <location>
        <begin position="19"/>
        <end position="201"/>
    </location>
</feature>
<feature type="domain" description="Outer membrane protein beta-barrel" evidence="2">
    <location>
        <begin position="17"/>
        <end position="172"/>
    </location>
</feature>
<evidence type="ECO:0000313" key="4">
    <source>
        <dbReference type="Proteomes" id="UP001549146"/>
    </source>
</evidence>
<name>A0ABV2LQ23_9FLAO</name>
<evidence type="ECO:0000256" key="1">
    <source>
        <dbReference type="SAM" id="SignalP"/>
    </source>
</evidence>
<dbReference type="InterPro" id="IPR025665">
    <property type="entry name" value="Beta-barrel_OMP_2"/>
</dbReference>
<sequence length="201" mass="22048">MKKLFLVGFSFFAMNAMAQNINFGLKAGLVFNADKGAVKAFNGVIEEKGKGSVGYQGGAMVRIKAGGLYVQPELLYTAFKNEFEDGGETIDVKKSRLDIPVNVGKTFAMGLVQVQTGPVFSLNFEDTIDSDGINFPDADDRDKISLGWQIGTGVNIKNLNVDLRYEFGLGKTVSKYVISEFGEFQTENRSNMLNLSVGYFF</sequence>
<reference evidence="3 4" key="1">
    <citation type="submission" date="2024-06" db="EMBL/GenBank/DDBJ databases">
        <title>Genomic Encyclopedia of Type Strains, Phase IV (KMG-IV): sequencing the most valuable type-strain genomes for metagenomic binning, comparative biology and taxonomic classification.</title>
        <authorList>
            <person name="Goeker M."/>
        </authorList>
    </citation>
    <scope>NUCLEOTIDE SEQUENCE [LARGE SCALE GENOMIC DNA]</scope>
    <source>
        <strain evidence="3 4">DSM 29388</strain>
    </source>
</reference>
<evidence type="ECO:0000313" key="3">
    <source>
        <dbReference type="EMBL" id="MET3730678.1"/>
    </source>
</evidence>
<dbReference type="Proteomes" id="UP001549146">
    <property type="component" value="Unassembled WGS sequence"/>
</dbReference>
<accession>A0ABV2LQ23</accession>
<dbReference type="RefSeq" id="WP_354505943.1">
    <property type="nucleotide sequence ID" value="NZ_JBEPMO010000001.1"/>
</dbReference>
<dbReference type="EMBL" id="JBEPMO010000001">
    <property type="protein sequence ID" value="MET3730678.1"/>
    <property type="molecule type" value="Genomic_DNA"/>
</dbReference>
<comment type="caution">
    <text evidence="3">The sequence shown here is derived from an EMBL/GenBank/DDBJ whole genome shotgun (WGS) entry which is preliminary data.</text>
</comment>
<keyword evidence="4" id="KW-1185">Reference proteome</keyword>
<feature type="signal peptide" evidence="1">
    <location>
        <begin position="1"/>
        <end position="18"/>
    </location>
</feature>
<protein>
    <recommendedName>
        <fullName evidence="2">Outer membrane protein beta-barrel domain-containing protein</fullName>
    </recommendedName>
</protein>
<keyword evidence="1" id="KW-0732">Signal</keyword>
<evidence type="ECO:0000259" key="2">
    <source>
        <dbReference type="Pfam" id="PF13568"/>
    </source>
</evidence>